<protein>
    <submittedName>
        <fullName evidence="1">Uncharacterized protein</fullName>
    </submittedName>
</protein>
<name>A0ACC7R8J3_9VIBR</name>
<organism evidence="1 2">
    <name type="scientific">Vibrio campbellii</name>
    <dbReference type="NCBI Taxonomy" id="680"/>
    <lineage>
        <taxon>Bacteria</taxon>
        <taxon>Pseudomonadati</taxon>
        <taxon>Pseudomonadota</taxon>
        <taxon>Gammaproteobacteria</taxon>
        <taxon>Vibrionales</taxon>
        <taxon>Vibrionaceae</taxon>
        <taxon>Vibrio</taxon>
    </lineage>
</organism>
<dbReference type="Proteomes" id="UP001354073">
    <property type="component" value="Unassembled WGS sequence"/>
</dbReference>
<accession>A0ACC7R8J3</accession>
<gene>
    <name evidence="1" type="ORF">REH74_012195</name>
</gene>
<reference evidence="1" key="1">
    <citation type="submission" date="2024-11" db="EMBL/GenBank/DDBJ databases">
        <title>Identification of new Vibrio campbellii strains harboring the pVA1 plasmid isolated from Penaeus vannamei postlarvae affected by outbreaks of acute hepatopancreatic necrosis disease (AHPND) in Mexico.</title>
        <authorList>
            <person name="Gomez-Gil B."/>
            <person name="Enciso-Ibarra J."/>
        </authorList>
    </citation>
    <scope>NUCLEOTIDE SEQUENCE</scope>
    <source>
        <strain evidence="1">M270204</strain>
    </source>
</reference>
<proteinExistence type="predicted"/>
<comment type="caution">
    <text evidence="1">The sequence shown here is derived from an EMBL/GenBank/DDBJ whole genome shotgun (WGS) entry which is preliminary data.</text>
</comment>
<sequence>MSTYNQLCFYTLHYYRWNYCLKVCFLTFISVVLCSQSFASQIQPTMNDLIAEKRVRISVSPRIDKSVVPKERITFDVKVESQFPFNRDMVLPYLNISDTVIVNEKSPVVRSTYRRGGKTWYTQTSTFSLYAMRSGDFVLSRFDLPLSVTVPNGDVIEGSIESHSVEFYVDNFGESEALMQNGVVSDKATLSLSMKQNKGKMSTKDVFEVDQAVTLTYRVSVENSHSMLLPQLKIEDVDGIIAYRKPANKEDILNPLTNDNTAVLSQSFTYVFQNEGTFKLPEKTLSWWNTNTKRVETLKTSPLTFQVGEPSIAEEVKANVLQWFGRNFYTSKGSISYSDYVVAITLFLSFLSFLLFAYQRGEVNRQDEQRMYESRDLKQAFLEQCDRADYIEAVQTLYDIATKLDVSRASLSHVLDKESNHIWQKILAMAFNGNAARSISQGEAQKLIHALTASGVSRPTKFKFDWTLNPVSE</sequence>
<dbReference type="EMBL" id="JAVHXJ020000050">
    <property type="protein sequence ID" value="MGI1898279.1"/>
    <property type="molecule type" value="Genomic_DNA"/>
</dbReference>
<evidence type="ECO:0000313" key="1">
    <source>
        <dbReference type="EMBL" id="MGI1898279.1"/>
    </source>
</evidence>
<evidence type="ECO:0000313" key="2">
    <source>
        <dbReference type="Proteomes" id="UP001354073"/>
    </source>
</evidence>